<dbReference type="SUPFAM" id="SSF54665">
    <property type="entry name" value="CO dehydrogenase molybdoprotein N-domain-like"/>
    <property type="match status" value="1"/>
</dbReference>
<name>A0A1I3M0R1_9RHOB</name>
<protein>
    <submittedName>
        <fullName evidence="4">Xanthine dehydrogenase, molybdenum binding subunit apoprotein</fullName>
    </submittedName>
</protein>
<dbReference type="AlphaFoldDB" id="A0A1I3M0R1"/>
<evidence type="ECO:0000259" key="3">
    <source>
        <dbReference type="SMART" id="SM01008"/>
    </source>
</evidence>
<keyword evidence="1" id="KW-0500">Molybdenum</keyword>
<dbReference type="GO" id="GO:0005506">
    <property type="term" value="F:iron ion binding"/>
    <property type="evidence" value="ECO:0007669"/>
    <property type="project" value="InterPro"/>
</dbReference>
<gene>
    <name evidence="4" type="ORF">SAMN05216258_110254</name>
</gene>
<dbReference type="GO" id="GO:0016491">
    <property type="term" value="F:oxidoreductase activity"/>
    <property type="evidence" value="ECO:0007669"/>
    <property type="project" value="UniProtKB-KW"/>
</dbReference>
<evidence type="ECO:0000313" key="5">
    <source>
        <dbReference type="Proteomes" id="UP000199377"/>
    </source>
</evidence>
<dbReference type="InterPro" id="IPR046867">
    <property type="entry name" value="AldOxase/xan_DH_MoCoBD2"/>
</dbReference>
<dbReference type="OrthoDB" id="9763985at2"/>
<dbReference type="RefSeq" id="WP_092863681.1">
    <property type="nucleotide sequence ID" value="NZ_FOQH01000010.1"/>
</dbReference>
<dbReference type="PANTHER" id="PTHR11908">
    <property type="entry name" value="XANTHINE DEHYDROGENASE"/>
    <property type="match status" value="1"/>
</dbReference>
<dbReference type="SUPFAM" id="SSF56003">
    <property type="entry name" value="Molybdenum cofactor-binding domain"/>
    <property type="match status" value="1"/>
</dbReference>
<keyword evidence="5" id="KW-1185">Reference proteome</keyword>
<evidence type="ECO:0000256" key="2">
    <source>
        <dbReference type="ARBA" id="ARBA00023002"/>
    </source>
</evidence>
<dbReference type="SMART" id="SM01008">
    <property type="entry name" value="Ald_Xan_dh_C"/>
    <property type="match status" value="1"/>
</dbReference>
<dbReference type="InterPro" id="IPR037165">
    <property type="entry name" value="AldOxase/xan_DH_Mopterin-bd_sf"/>
</dbReference>
<dbReference type="Pfam" id="PF02738">
    <property type="entry name" value="MoCoBD_1"/>
    <property type="match status" value="1"/>
</dbReference>
<keyword evidence="2" id="KW-0560">Oxidoreductase</keyword>
<dbReference type="Pfam" id="PF20256">
    <property type="entry name" value="MoCoBD_2"/>
    <property type="match status" value="1"/>
</dbReference>
<dbReference type="Proteomes" id="UP000199377">
    <property type="component" value="Unassembled WGS sequence"/>
</dbReference>
<dbReference type="InterPro" id="IPR036856">
    <property type="entry name" value="Ald_Oxase/Xan_DH_a/b_sf"/>
</dbReference>
<dbReference type="Pfam" id="PF01315">
    <property type="entry name" value="Ald_Xan_dh_C"/>
    <property type="match status" value="1"/>
</dbReference>
<dbReference type="InterPro" id="IPR008274">
    <property type="entry name" value="AldOxase/xan_DH_MoCoBD1"/>
</dbReference>
<evidence type="ECO:0000256" key="1">
    <source>
        <dbReference type="ARBA" id="ARBA00022505"/>
    </source>
</evidence>
<dbReference type="InterPro" id="IPR000674">
    <property type="entry name" value="Ald_Oxase/Xan_DH_a/b"/>
</dbReference>
<dbReference type="Gene3D" id="3.30.365.10">
    <property type="entry name" value="Aldehyde oxidase/xanthine dehydrogenase, molybdopterin binding domain"/>
    <property type="match status" value="4"/>
</dbReference>
<reference evidence="4 5" key="1">
    <citation type="submission" date="2016-10" db="EMBL/GenBank/DDBJ databases">
        <authorList>
            <person name="de Groot N.N."/>
        </authorList>
    </citation>
    <scope>NUCLEOTIDE SEQUENCE [LARGE SCALE GENOMIC DNA]</scope>
    <source>
        <strain evidence="4 5">CGMCC 1.11030</strain>
    </source>
</reference>
<dbReference type="PANTHER" id="PTHR11908:SF132">
    <property type="entry name" value="ALDEHYDE OXIDASE 1-RELATED"/>
    <property type="match status" value="1"/>
</dbReference>
<dbReference type="Gene3D" id="3.90.1170.50">
    <property type="entry name" value="Aldehyde oxidase/xanthine dehydrogenase, a/b hammerhead"/>
    <property type="match status" value="1"/>
</dbReference>
<accession>A0A1I3M0R1</accession>
<dbReference type="EMBL" id="FOQH01000010">
    <property type="protein sequence ID" value="SFI90380.1"/>
    <property type="molecule type" value="Genomic_DNA"/>
</dbReference>
<sequence length="774" mass="82661">MPADALPAGARNRRSWIGRSVPRLEDGPLVRGEGRFVADLSFPGELHARVVRSPYAHGRIVAIDVEEARAAPGVVAVWTAGDLGALPPIPFRATAIQGLEPYCQPALARDVVRYVGEPVALVVADDPYRAEDAAELVMVEVEDLPPALSAVEPPSDWAPGLSTEPTVIRKGYGEVDAAFAGAAHVVELDLSIGRHSAVMLETRGLLARFDAARGVLELHGAAKRPHWNRDRLAELFDLPPSAVELYENHVGGGFGVRGEIYPEDLLVCFAALRLRRPVKWIEDRREHMMAANHSREQTHAIRAAVDGEGRLLAIDEVLHHDQGAYVRTHGARVADMTIGLLLGPYRVPAYRAVAHYRLTNKTPAATYRAPGRFEGSFVRERLMDAIAQRLSLDPAELRRRNLIAPEEMPYERGLSALESEVILDSGLYDDLLTRALDFSGYAGMQAACARRREAGEAVGCGLAMFVEKSGLGPSELVEISVDAAGWVEVLTGAASVGQGMETAVAQIVAETLGCDYRRVRVLHGDTARIPFGFGAHASRVTVMTGEAARRAAEAVRDKALEFAAALLGEPADTLDLIEGQASAPSGASIPLGVLAAKLGPASADRGEREPGLSASAWFHSKHMNYPYGVHIAQAAVDRETGGVRIERYAVAYDVGRAVNPAMVEGQIQGGLAQGLGGALFEEFAYDPDGQPLSVTFQDYLMVTAAEMPPLDVLIREDAPSPLNPLGLKGAGEAGVNAAGAAVAAAIDDALQRPGFVTRLPMTPQRLRAALKAAP</sequence>
<dbReference type="STRING" id="1114924.SAMN05216258_110254"/>
<dbReference type="InterPro" id="IPR016208">
    <property type="entry name" value="Ald_Oxase/xanthine_DH-like"/>
</dbReference>
<evidence type="ECO:0000313" key="4">
    <source>
        <dbReference type="EMBL" id="SFI90380.1"/>
    </source>
</evidence>
<proteinExistence type="predicted"/>
<feature type="domain" description="Aldehyde oxidase/xanthine dehydrogenase a/b hammerhead" evidence="3">
    <location>
        <begin position="31"/>
        <end position="145"/>
    </location>
</feature>
<organism evidence="4 5">
    <name type="scientific">Albimonas pacifica</name>
    <dbReference type="NCBI Taxonomy" id="1114924"/>
    <lineage>
        <taxon>Bacteria</taxon>
        <taxon>Pseudomonadati</taxon>
        <taxon>Pseudomonadota</taxon>
        <taxon>Alphaproteobacteria</taxon>
        <taxon>Rhodobacterales</taxon>
        <taxon>Paracoccaceae</taxon>
        <taxon>Albimonas</taxon>
    </lineage>
</organism>